<keyword evidence="6" id="KW-1185">Reference proteome</keyword>
<dbReference type="GO" id="GO:0004869">
    <property type="term" value="F:cysteine-type endopeptidase inhibitor activity"/>
    <property type="evidence" value="ECO:0007669"/>
    <property type="project" value="UniProtKB-KW"/>
</dbReference>
<evidence type="ECO:0000313" key="5">
    <source>
        <dbReference type="EMBL" id="OBX29262.1"/>
    </source>
</evidence>
<dbReference type="InterPro" id="IPR052781">
    <property type="entry name" value="Cys_protease_inhibitor_I42"/>
</dbReference>
<evidence type="ECO:0000313" key="6">
    <source>
        <dbReference type="Proteomes" id="UP000185753"/>
    </source>
</evidence>
<dbReference type="EMBL" id="LZDS01000012">
    <property type="protein sequence ID" value="OBX29262.1"/>
    <property type="molecule type" value="Genomic_DNA"/>
</dbReference>
<dbReference type="Proteomes" id="UP000185753">
    <property type="component" value="Unassembled WGS sequence"/>
</dbReference>
<dbReference type="PROSITE" id="PS51257">
    <property type="entry name" value="PROKAR_LIPOPROTEIN"/>
    <property type="match status" value="1"/>
</dbReference>
<evidence type="ECO:0000256" key="1">
    <source>
        <dbReference type="ARBA" id="ARBA00022690"/>
    </source>
</evidence>
<reference evidence="6" key="1">
    <citation type="submission" date="2016-06" db="EMBL/GenBank/DDBJ databases">
        <authorList>
            <person name="Radolfova-Krizova L."/>
            <person name="Nemec A."/>
        </authorList>
    </citation>
    <scope>NUCLEOTIDE SEQUENCE [LARGE SCALE GENOMIC DNA]</scope>
    <source>
        <strain evidence="6">ANC 4275</strain>
    </source>
</reference>
<sequence length="143" mass="15967">MTQQIFKKVFIGVSLVSALLLGGCTSMSSTVDGKTHVFTEQQSCPALLEMDRGQTLEVVLNENPSTGYVWSIVEQPKLFKVEETYQSDQHRADKDAVPMVGVGGQKIYRFTATTAGEEQLHLKHARSWEKTSVSEWTCRVRVS</sequence>
<dbReference type="OrthoDB" id="670336at2"/>
<evidence type="ECO:0000256" key="3">
    <source>
        <dbReference type="SAM" id="SignalP"/>
    </source>
</evidence>
<dbReference type="SUPFAM" id="SSF141066">
    <property type="entry name" value="ICP-like"/>
    <property type="match status" value="1"/>
</dbReference>
<dbReference type="STRING" id="1443941.A9J31_02050"/>
<dbReference type="InterPro" id="IPR018990">
    <property type="entry name" value="Prot_inh_I42_chagasin"/>
</dbReference>
<dbReference type="PANTHER" id="PTHR36530:SF1">
    <property type="entry name" value="AMOEBIASIN-1"/>
    <property type="match status" value="1"/>
</dbReference>
<dbReference type="InterPro" id="IPR036331">
    <property type="entry name" value="Chagasin-like_sf"/>
</dbReference>
<dbReference type="AlphaFoldDB" id="A0A1A7RF05"/>
<keyword evidence="2" id="KW-0789">Thiol protease inhibitor</keyword>
<feature type="domain" description="Proteinase inhibitor I42 chagasin" evidence="4">
    <location>
        <begin position="50"/>
        <end position="139"/>
    </location>
</feature>
<dbReference type="RefSeq" id="WP_067763241.1">
    <property type="nucleotide sequence ID" value="NZ_JBLZYA010000028.1"/>
</dbReference>
<protein>
    <recommendedName>
        <fullName evidence="4">Proteinase inhibitor I42 chagasin domain-containing protein</fullName>
    </recommendedName>
</protein>
<proteinExistence type="predicted"/>
<evidence type="ECO:0000256" key="2">
    <source>
        <dbReference type="ARBA" id="ARBA00022704"/>
    </source>
</evidence>
<dbReference type="Gene3D" id="2.60.40.2020">
    <property type="match status" value="1"/>
</dbReference>
<dbReference type="Pfam" id="PF09394">
    <property type="entry name" value="Inhibitor_I42"/>
    <property type="match status" value="1"/>
</dbReference>
<evidence type="ECO:0000259" key="4">
    <source>
        <dbReference type="Pfam" id="PF09394"/>
    </source>
</evidence>
<organism evidence="5 6">
    <name type="scientific">Acinetobacter gandensis</name>
    <dbReference type="NCBI Taxonomy" id="1443941"/>
    <lineage>
        <taxon>Bacteria</taxon>
        <taxon>Pseudomonadati</taxon>
        <taxon>Pseudomonadota</taxon>
        <taxon>Gammaproteobacteria</taxon>
        <taxon>Moraxellales</taxon>
        <taxon>Moraxellaceae</taxon>
        <taxon>Acinetobacter</taxon>
    </lineage>
</organism>
<feature type="chain" id="PRO_5008510474" description="Proteinase inhibitor I42 chagasin domain-containing protein" evidence="3">
    <location>
        <begin position="29"/>
        <end position="143"/>
    </location>
</feature>
<keyword evidence="1" id="KW-0646">Protease inhibitor</keyword>
<keyword evidence="3" id="KW-0732">Signal</keyword>
<accession>A0A1A7RF05</accession>
<feature type="signal peptide" evidence="3">
    <location>
        <begin position="1"/>
        <end position="28"/>
    </location>
</feature>
<dbReference type="PANTHER" id="PTHR36530">
    <property type="entry name" value="INHIBITOR OF CYSTEINE PEPTIDASE"/>
    <property type="match status" value="1"/>
</dbReference>
<name>A0A1A7RF05_9GAMM</name>
<gene>
    <name evidence="5" type="ORF">A9J31_02050</name>
</gene>
<comment type="caution">
    <text evidence="5">The sequence shown here is derived from an EMBL/GenBank/DDBJ whole genome shotgun (WGS) entry which is preliminary data.</text>
</comment>